<dbReference type="AlphaFoldDB" id="A0A495JTC6"/>
<proteinExistence type="predicted"/>
<organism evidence="1 2">
    <name type="scientific">Micromonospora pisi</name>
    <dbReference type="NCBI Taxonomy" id="589240"/>
    <lineage>
        <taxon>Bacteria</taxon>
        <taxon>Bacillati</taxon>
        <taxon>Actinomycetota</taxon>
        <taxon>Actinomycetes</taxon>
        <taxon>Micromonosporales</taxon>
        <taxon>Micromonosporaceae</taxon>
        <taxon>Micromonospora</taxon>
    </lineage>
</organism>
<protein>
    <submittedName>
        <fullName evidence="1">Uncharacterized protein DUF2716</fullName>
    </submittedName>
</protein>
<dbReference type="EMBL" id="RBKT01000001">
    <property type="protein sequence ID" value="RKR92233.1"/>
    <property type="molecule type" value="Genomic_DNA"/>
</dbReference>
<evidence type="ECO:0000313" key="1">
    <source>
        <dbReference type="EMBL" id="RKR92233.1"/>
    </source>
</evidence>
<evidence type="ECO:0000313" key="2">
    <source>
        <dbReference type="Proteomes" id="UP000277671"/>
    </source>
</evidence>
<sequence length="157" mass="17698">MDADDEYWMPFCQRFDFRPSMSSGPAIAEPAPSVTVDLGPIFAAPSHPEFAAGVRAINSLTLLALVRVLEPGTSIVVLDWQHQTHRFWPDRLACQPDPQWQTEVFPNGDYHIFLTEEMTMGTFGHPWEQTLCVFGEPLATALVPMLTSWLPLKRTNQ</sequence>
<keyword evidence="2" id="KW-1185">Reference proteome</keyword>
<dbReference type="Proteomes" id="UP000277671">
    <property type="component" value="Unassembled WGS sequence"/>
</dbReference>
<gene>
    <name evidence="1" type="ORF">BDK92_6669</name>
</gene>
<reference evidence="1 2" key="1">
    <citation type="submission" date="2018-10" db="EMBL/GenBank/DDBJ databases">
        <title>Sequencing the genomes of 1000 actinobacteria strains.</title>
        <authorList>
            <person name="Klenk H.-P."/>
        </authorList>
    </citation>
    <scope>NUCLEOTIDE SEQUENCE [LARGE SCALE GENOMIC DNA]</scope>
    <source>
        <strain evidence="1 2">DSM 45175</strain>
    </source>
</reference>
<dbReference type="RefSeq" id="WP_170208776.1">
    <property type="nucleotide sequence ID" value="NZ_RBKT01000001.1"/>
</dbReference>
<accession>A0A495JTC6</accession>
<dbReference type="InterPro" id="IPR020323">
    <property type="entry name" value="DUF2716"/>
</dbReference>
<name>A0A495JTC6_9ACTN</name>
<dbReference type="Pfam" id="PF10898">
    <property type="entry name" value="DUF2716"/>
    <property type="match status" value="1"/>
</dbReference>
<comment type="caution">
    <text evidence="1">The sequence shown here is derived from an EMBL/GenBank/DDBJ whole genome shotgun (WGS) entry which is preliminary data.</text>
</comment>